<comment type="similarity">
    <text evidence="1 2">Belongs to the iron/ascorbate-dependent oxidoreductase family.</text>
</comment>
<dbReference type="InterPro" id="IPR044861">
    <property type="entry name" value="IPNS-like_FE2OG_OXY"/>
</dbReference>
<keyword evidence="5" id="KW-1185">Reference proteome</keyword>
<evidence type="ECO:0000256" key="2">
    <source>
        <dbReference type="RuleBase" id="RU003682"/>
    </source>
</evidence>
<dbReference type="Pfam" id="PF14226">
    <property type="entry name" value="DIOX_N"/>
    <property type="match status" value="1"/>
</dbReference>
<dbReference type="PANTHER" id="PTHR47990">
    <property type="entry name" value="2-OXOGLUTARATE (2OG) AND FE(II)-DEPENDENT OXYGENASE SUPERFAMILY PROTEIN-RELATED"/>
    <property type="match status" value="1"/>
</dbReference>
<keyword evidence="2" id="KW-0479">Metal-binding</keyword>
<feature type="domain" description="Fe2OG dioxygenase" evidence="3">
    <location>
        <begin position="173"/>
        <end position="276"/>
    </location>
</feature>
<accession>A0AAD6GND7</accession>
<dbReference type="Pfam" id="PF03171">
    <property type="entry name" value="2OG-FeII_Oxy"/>
    <property type="match status" value="1"/>
</dbReference>
<name>A0AAD6GND7_9EURO</name>
<dbReference type="SUPFAM" id="SSF51197">
    <property type="entry name" value="Clavaminate synthase-like"/>
    <property type="match status" value="1"/>
</dbReference>
<dbReference type="GO" id="GO:0016491">
    <property type="term" value="F:oxidoreductase activity"/>
    <property type="evidence" value="ECO:0007669"/>
    <property type="project" value="UniProtKB-KW"/>
</dbReference>
<dbReference type="InterPro" id="IPR027443">
    <property type="entry name" value="IPNS-like_sf"/>
</dbReference>
<proteinExistence type="inferred from homology"/>
<reference evidence="4 5" key="1">
    <citation type="journal article" date="2023" name="IMA Fungus">
        <title>Comparative genomic study of the Penicillium genus elucidates a diverse pangenome and 15 lateral gene transfer events.</title>
        <authorList>
            <person name="Petersen C."/>
            <person name="Sorensen T."/>
            <person name="Nielsen M.R."/>
            <person name="Sondergaard T.E."/>
            <person name="Sorensen J.L."/>
            <person name="Fitzpatrick D.A."/>
            <person name="Frisvad J.C."/>
            <person name="Nielsen K.L."/>
        </authorList>
    </citation>
    <scope>NUCLEOTIDE SEQUENCE [LARGE SCALE GENOMIC DNA]</scope>
    <source>
        <strain evidence="4 5">IBT 29057</strain>
    </source>
</reference>
<evidence type="ECO:0000313" key="5">
    <source>
        <dbReference type="Proteomes" id="UP001216150"/>
    </source>
</evidence>
<dbReference type="Gene3D" id="2.60.120.330">
    <property type="entry name" value="B-lactam Antibiotic, Isopenicillin N Synthase, Chain"/>
    <property type="match status" value="1"/>
</dbReference>
<dbReference type="EMBL" id="JAQJAC010000009">
    <property type="protein sequence ID" value="KAJ5572393.1"/>
    <property type="molecule type" value="Genomic_DNA"/>
</dbReference>
<keyword evidence="2" id="KW-0560">Oxidoreductase</keyword>
<comment type="caution">
    <text evidence="4">The sequence shown here is derived from an EMBL/GenBank/DDBJ whole genome shotgun (WGS) entry which is preliminary data.</text>
</comment>
<dbReference type="Proteomes" id="UP001216150">
    <property type="component" value="Unassembled WGS sequence"/>
</dbReference>
<dbReference type="GO" id="GO:0044283">
    <property type="term" value="P:small molecule biosynthetic process"/>
    <property type="evidence" value="ECO:0007669"/>
    <property type="project" value="UniProtKB-ARBA"/>
</dbReference>
<sequence>MALPEGLPVADIHTVDFYGLINDDQLESEKLLNASKEDGFFYLSFNAVEHDGTMELIEKMYQLNKDLFSLPLGSKMEFDVDKLYKPIGRNFGELQGKKDGFETWVLPKNGIMGLGGQKDFSRPPVIDRYMPTLQQFGHFVQTCSRAVMDSLSKSLGLPESENFMTYHRPMAPSSDITRLLKYEAQPIEERNTVHTAHTDIGSLTFLFTAQPGLQIYNPETDAWYWVQPKDGCVIVNLGDGMTHLTNGYLRSSLHRVGPLPGKAMPTRYSFAYMLRAEDETPMTGLKSPLFPPKDCTDQQVYTSAEWLRQKYGVLRLDGRPEDNEWMMAGQKR</sequence>
<dbReference type="PROSITE" id="PS51471">
    <property type="entry name" value="FE2OG_OXY"/>
    <property type="match status" value="1"/>
</dbReference>
<dbReference type="InterPro" id="IPR005123">
    <property type="entry name" value="Oxoglu/Fe-dep_dioxygenase_dom"/>
</dbReference>
<dbReference type="GO" id="GO:0046872">
    <property type="term" value="F:metal ion binding"/>
    <property type="evidence" value="ECO:0007669"/>
    <property type="project" value="UniProtKB-KW"/>
</dbReference>
<dbReference type="InterPro" id="IPR026992">
    <property type="entry name" value="DIOX_N"/>
</dbReference>
<keyword evidence="2" id="KW-0408">Iron</keyword>
<gene>
    <name evidence="4" type="ORF">N7450_009377</name>
</gene>
<evidence type="ECO:0000313" key="4">
    <source>
        <dbReference type="EMBL" id="KAJ5572393.1"/>
    </source>
</evidence>
<organism evidence="4 5">
    <name type="scientific">Penicillium hetheringtonii</name>
    <dbReference type="NCBI Taxonomy" id="911720"/>
    <lineage>
        <taxon>Eukaryota</taxon>
        <taxon>Fungi</taxon>
        <taxon>Dikarya</taxon>
        <taxon>Ascomycota</taxon>
        <taxon>Pezizomycotina</taxon>
        <taxon>Eurotiomycetes</taxon>
        <taxon>Eurotiomycetidae</taxon>
        <taxon>Eurotiales</taxon>
        <taxon>Aspergillaceae</taxon>
        <taxon>Penicillium</taxon>
    </lineage>
</organism>
<dbReference type="AlphaFoldDB" id="A0AAD6GND7"/>
<dbReference type="InterPro" id="IPR050231">
    <property type="entry name" value="Iron_ascorbate_oxido_reductase"/>
</dbReference>
<evidence type="ECO:0000256" key="1">
    <source>
        <dbReference type="ARBA" id="ARBA00008056"/>
    </source>
</evidence>
<evidence type="ECO:0000259" key="3">
    <source>
        <dbReference type="PROSITE" id="PS51471"/>
    </source>
</evidence>
<protein>
    <submittedName>
        <fullName evidence="4">Oxidoreductase</fullName>
    </submittedName>
</protein>